<keyword evidence="1" id="KW-0812">Transmembrane</keyword>
<dbReference type="STRING" id="1005945.SAMN05216561_102241"/>
<evidence type="ECO:0000313" key="3">
    <source>
        <dbReference type="Proteomes" id="UP000198649"/>
    </source>
</evidence>
<gene>
    <name evidence="2" type="ORF">SAMN05216561_102241</name>
</gene>
<accession>A0A1I3CVM7</accession>
<protein>
    <submittedName>
        <fullName evidence="2">Uncharacterized protein</fullName>
    </submittedName>
</protein>
<dbReference type="AlphaFoldDB" id="A0A1I3CVM7"/>
<name>A0A1I3CVM7_9ACTN</name>
<dbReference type="EMBL" id="FOQG01000002">
    <property type="protein sequence ID" value="SFH78550.1"/>
    <property type="molecule type" value="Genomic_DNA"/>
</dbReference>
<feature type="transmembrane region" description="Helical" evidence="1">
    <location>
        <begin position="125"/>
        <end position="151"/>
    </location>
</feature>
<keyword evidence="1" id="KW-1133">Transmembrane helix</keyword>
<keyword evidence="3" id="KW-1185">Reference proteome</keyword>
<keyword evidence="1" id="KW-0472">Membrane</keyword>
<evidence type="ECO:0000313" key="2">
    <source>
        <dbReference type="EMBL" id="SFH78550.1"/>
    </source>
</evidence>
<organism evidence="2 3">
    <name type="scientific">Nocardioides psychrotolerans</name>
    <dbReference type="NCBI Taxonomy" id="1005945"/>
    <lineage>
        <taxon>Bacteria</taxon>
        <taxon>Bacillati</taxon>
        <taxon>Actinomycetota</taxon>
        <taxon>Actinomycetes</taxon>
        <taxon>Propionibacteriales</taxon>
        <taxon>Nocardioidaceae</taxon>
        <taxon>Nocardioides</taxon>
    </lineage>
</organism>
<proteinExistence type="predicted"/>
<evidence type="ECO:0000256" key="1">
    <source>
        <dbReference type="SAM" id="Phobius"/>
    </source>
</evidence>
<reference evidence="2 3" key="1">
    <citation type="submission" date="2016-10" db="EMBL/GenBank/DDBJ databases">
        <authorList>
            <person name="de Groot N.N."/>
        </authorList>
    </citation>
    <scope>NUCLEOTIDE SEQUENCE [LARGE SCALE GENOMIC DNA]</scope>
    <source>
        <strain evidence="2 3">CGMCC 1.11156</strain>
    </source>
</reference>
<dbReference type="Proteomes" id="UP000198649">
    <property type="component" value="Unassembled WGS sequence"/>
</dbReference>
<sequence length="159" mass="16327">MVVGAIVAFIGLLVWTLTGFLEVDARVTADDTPQSVVVGTDQDVLLWADPSAPDLDCVVVDAESGSQIRGRSPGGSFTRALDGREWEGVARYDAGSGRLEVTCPAALGEVEVGPAPAIGSFVGGIFATILVPLVLGGLGLVVLIVTGVLFATGRPRHEA</sequence>